<dbReference type="PROSITE" id="PS00107">
    <property type="entry name" value="PROTEIN_KINASE_ATP"/>
    <property type="match status" value="1"/>
</dbReference>
<dbReference type="InterPro" id="IPR003613">
    <property type="entry name" value="Ubox_domain"/>
</dbReference>
<dbReference type="AlphaFoldDB" id="A0A0J8BFX0"/>
<evidence type="ECO:0000256" key="6">
    <source>
        <dbReference type="ARBA" id="ARBA00022741"/>
    </source>
</evidence>
<dbReference type="InterPro" id="IPR051348">
    <property type="entry name" value="U-box_ubiquitin_ligases"/>
</dbReference>
<dbReference type="SMART" id="SM00220">
    <property type="entry name" value="S_TKc"/>
    <property type="match status" value="1"/>
</dbReference>
<dbReference type="PANTHER" id="PTHR45647:SF15">
    <property type="entry name" value="U-BOX DOMAIN-CONTAINING PROTEIN 35"/>
    <property type="match status" value="1"/>
</dbReference>
<feature type="domain" description="U-box" evidence="13">
    <location>
        <begin position="738"/>
        <end position="811"/>
    </location>
</feature>
<dbReference type="GO" id="GO:0061630">
    <property type="term" value="F:ubiquitin protein ligase activity"/>
    <property type="evidence" value="ECO:0007669"/>
    <property type="project" value="UniProtKB-EC"/>
</dbReference>
<dbReference type="OrthoDB" id="10064100at2759"/>
<dbReference type="Gene3D" id="3.40.50.620">
    <property type="entry name" value="HUPs"/>
    <property type="match status" value="1"/>
</dbReference>
<dbReference type="GO" id="GO:0005524">
    <property type="term" value="F:ATP binding"/>
    <property type="evidence" value="ECO:0007669"/>
    <property type="project" value="UniProtKB-UniRule"/>
</dbReference>
<evidence type="ECO:0000259" key="13">
    <source>
        <dbReference type="PROSITE" id="PS51698"/>
    </source>
</evidence>
<accession>A0A0J8BFX0</accession>
<dbReference type="InterPro" id="IPR011009">
    <property type="entry name" value="Kinase-like_dom_sf"/>
</dbReference>
<dbReference type="GO" id="GO:0004672">
    <property type="term" value="F:protein kinase activity"/>
    <property type="evidence" value="ECO:0007669"/>
    <property type="project" value="InterPro"/>
</dbReference>
<dbReference type="PROSITE" id="PS00108">
    <property type="entry name" value="PROTEIN_KINASE_ST"/>
    <property type="match status" value="1"/>
</dbReference>
<dbReference type="Gramene" id="KMS98912">
    <property type="protein sequence ID" value="KMS98912"/>
    <property type="gene ID" value="BVRB_3g068000"/>
</dbReference>
<dbReference type="UniPathway" id="UPA00143"/>
<dbReference type="InterPro" id="IPR000719">
    <property type="entry name" value="Prot_kinase_dom"/>
</dbReference>
<dbReference type="InterPro" id="IPR017441">
    <property type="entry name" value="Protein_kinase_ATP_BS"/>
</dbReference>
<keyword evidence="9 10" id="KW-0067">ATP-binding</keyword>
<evidence type="ECO:0000256" key="3">
    <source>
        <dbReference type="ARBA" id="ARBA00004906"/>
    </source>
</evidence>
<evidence type="ECO:0000256" key="5">
    <source>
        <dbReference type="ARBA" id="ARBA00022679"/>
    </source>
</evidence>
<dbReference type="Gene3D" id="3.30.40.10">
    <property type="entry name" value="Zinc/RING finger domain, C3HC4 (zinc finger)"/>
    <property type="match status" value="1"/>
</dbReference>
<evidence type="ECO:0000256" key="1">
    <source>
        <dbReference type="ARBA" id="ARBA00000900"/>
    </source>
</evidence>
<comment type="function">
    <text evidence="2">Functions as an E3 ubiquitin ligase.</text>
</comment>
<comment type="pathway">
    <text evidence="3">Protein modification; protein ubiquitination.</text>
</comment>
<dbReference type="CDD" id="cd16655">
    <property type="entry name" value="RING-Ubox_WDSUB1-like"/>
    <property type="match status" value="1"/>
</dbReference>
<feature type="domain" description="Protein kinase" evidence="12">
    <location>
        <begin position="454"/>
        <end position="721"/>
    </location>
</feature>
<evidence type="ECO:0000256" key="9">
    <source>
        <dbReference type="ARBA" id="ARBA00022840"/>
    </source>
</evidence>
<dbReference type="KEGG" id="bvg:104906644"/>
<proteinExistence type="predicted"/>
<dbReference type="EMBL" id="KQ090241">
    <property type="protein sequence ID" value="KMS98912.1"/>
    <property type="molecule type" value="Genomic_DNA"/>
</dbReference>
<evidence type="ECO:0000256" key="8">
    <source>
        <dbReference type="ARBA" id="ARBA00022786"/>
    </source>
</evidence>
<keyword evidence="5" id="KW-0808">Transferase</keyword>
<dbReference type="Gene3D" id="3.30.200.20">
    <property type="entry name" value="Phosphorylase Kinase, domain 1"/>
    <property type="match status" value="1"/>
</dbReference>
<keyword evidence="15" id="KW-1185">Reference proteome</keyword>
<dbReference type="Proteomes" id="UP000035740">
    <property type="component" value="Unassembled WGS sequence"/>
</dbReference>
<dbReference type="GO" id="GO:0016567">
    <property type="term" value="P:protein ubiquitination"/>
    <property type="evidence" value="ECO:0007669"/>
    <property type="project" value="UniProtKB-UniPathway"/>
</dbReference>
<name>A0A0J8BFX0_BETVV</name>
<dbReference type="Gene3D" id="1.10.510.10">
    <property type="entry name" value="Transferase(Phosphotransferase) domain 1"/>
    <property type="match status" value="1"/>
</dbReference>
<keyword evidence="6 10" id="KW-0547">Nucleotide-binding</keyword>
<organism evidence="14 15">
    <name type="scientific">Beta vulgaris subsp. vulgaris</name>
    <name type="common">Beet</name>
    <dbReference type="NCBI Taxonomy" id="3555"/>
    <lineage>
        <taxon>Eukaryota</taxon>
        <taxon>Viridiplantae</taxon>
        <taxon>Streptophyta</taxon>
        <taxon>Embryophyta</taxon>
        <taxon>Tracheophyta</taxon>
        <taxon>Spermatophyta</taxon>
        <taxon>Magnoliopsida</taxon>
        <taxon>eudicotyledons</taxon>
        <taxon>Gunneridae</taxon>
        <taxon>Pentapetalae</taxon>
        <taxon>Caryophyllales</taxon>
        <taxon>Chenopodiaceae</taxon>
        <taxon>Betoideae</taxon>
        <taxon>Beta</taxon>
    </lineage>
</organism>
<evidence type="ECO:0000259" key="12">
    <source>
        <dbReference type="PROSITE" id="PS50011"/>
    </source>
</evidence>
<evidence type="ECO:0000313" key="14">
    <source>
        <dbReference type="EMBL" id="KMS98912.1"/>
    </source>
</evidence>
<dbReference type="CDD" id="cd01989">
    <property type="entry name" value="USP_STK_Ubox_N"/>
    <property type="match status" value="1"/>
</dbReference>
<dbReference type="PROSITE" id="PS50011">
    <property type="entry name" value="PROTEIN_KINASE_DOM"/>
    <property type="match status" value="1"/>
</dbReference>
<dbReference type="PANTHER" id="PTHR45647">
    <property type="entry name" value="OS02G0152300 PROTEIN"/>
    <property type="match status" value="1"/>
</dbReference>
<gene>
    <name evidence="14" type="ORF">BVRB_3g068000</name>
</gene>
<evidence type="ECO:0000313" key="15">
    <source>
        <dbReference type="Proteomes" id="UP000035740"/>
    </source>
</evidence>
<dbReference type="Pfam" id="PF04564">
    <property type="entry name" value="U-box"/>
    <property type="match status" value="1"/>
</dbReference>
<evidence type="ECO:0000256" key="10">
    <source>
        <dbReference type="PROSITE-ProRule" id="PRU10141"/>
    </source>
</evidence>
<dbReference type="PROSITE" id="PS51698">
    <property type="entry name" value="U_BOX"/>
    <property type="match status" value="1"/>
</dbReference>
<sequence length="816" mass="90548">MEQKDVVGNGKGSSDPRVIAIALNGGAKSKYIVRWIVEKFIPEGKVAFKLLHVFPKITGVPTPMGNLIPLPQVRDDVAVAYKKEIEWQRTEMILPFQKALIQKKVSAELVLIEADDVPNGISREIAKHGIKSLVIGASSNSLFARRVKGQLLSSVISDCAPTFCTVYVVSKGKLEALRPSNTKTNGNAVECDSPATNSTNSSSRYTNSTFDPGSNYSESPSSSPPGPVKHPDSLTCVKAGYNNSGTNSAELASFQSINTRNADEACSSTVGTLTSEKSSFKTTNGDNESWITDQVSNGIPSSRCGQASASTSQLASSETEVNINLELEKMRIELRHIRGMYAIAQNETVDATRRLSDLSMLRNEEAMKLKQISEKEKKAQELAKLEKEKFESAKREAEYARGRAHREVMHRREAEQNAARDAKESEKLKNVLGDPVYHYQKFTWEEIVSATSSFSEKLKIGEGSYGSVYKCKLHYSTVAIKVLHSKEGANNKQFHQELDILSRIRHPHVLLLLGACPEQGCLVYEYMENGSLEDRLLQNNDKPPIPWYERFRIMWEVASALAFLHNNKPKAIIHRDLKPANILLDHNLVSKIGDAGLCTMLNLEPSSLSTLTLYKDTSPVGTLCYIDPEYQRTGLISMKADVYALGMVILQLLTAKPAVGITHVVEDAIKEGRLMKILDRSAGRWPLRETAEIALLGLQCAELRRKDRPDLKSILPALERIKDVAENARDLAAKILIAPPSHFICPILKGVMDDPCVASDGYTYDRKAIEMWLKDNDTSPTTDFPLSSKNLIPNYTLSYAITEWKSKRRIQNGNYS</sequence>
<dbReference type="InterPro" id="IPR014729">
    <property type="entry name" value="Rossmann-like_a/b/a_fold"/>
</dbReference>
<dbReference type="OMA" id="TEMILPF"/>
<keyword evidence="7" id="KW-0418">Kinase</keyword>
<evidence type="ECO:0000256" key="4">
    <source>
        <dbReference type="ARBA" id="ARBA00012483"/>
    </source>
</evidence>
<dbReference type="InterPro" id="IPR013083">
    <property type="entry name" value="Znf_RING/FYVE/PHD"/>
</dbReference>
<dbReference type="EC" id="2.3.2.27" evidence="4"/>
<comment type="catalytic activity">
    <reaction evidence="1">
        <text>S-ubiquitinyl-[E2 ubiquitin-conjugating enzyme]-L-cysteine + [acceptor protein]-L-lysine = [E2 ubiquitin-conjugating enzyme]-L-cysteine + N(6)-ubiquitinyl-[acceptor protein]-L-lysine.</text>
        <dbReference type="EC" id="2.3.2.27"/>
    </reaction>
</comment>
<dbReference type="InterPro" id="IPR008271">
    <property type="entry name" value="Ser/Thr_kinase_AS"/>
</dbReference>
<dbReference type="SMART" id="SM00504">
    <property type="entry name" value="Ubox"/>
    <property type="match status" value="1"/>
</dbReference>
<dbReference type="Pfam" id="PF00069">
    <property type="entry name" value="Pkinase"/>
    <property type="match status" value="1"/>
</dbReference>
<dbReference type="SUPFAM" id="SSF57850">
    <property type="entry name" value="RING/U-box"/>
    <property type="match status" value="1"/>
</dbReference>
<dbReference type="eggNOG" id="ENOG502QQ92">
    <property type="taxonomic scope" value="Eukaryota"/>
</dbReference>
<feature type="compositionally biased region" description="Low complexity" evidence="11">
    <location>
        <begin position="196"/>
        <end position="221"/>
    </location>
</feature>
<reference evidence="14 15" key="1">
    <citation type="journal article" date="2014" name="Nature">
        <title>The genome of the recently domesticated crop plant sugar beet (Beta vulgaris).</title>
        <authorList>
            <person name="Dohm J.C."/>
            <person name="Minoche A.E."/>
            <person name="Holtgrawe D."/>
            <person name="Capella-Gutierrez S."/>
            <person name="Zakrzewski F."/>
            <person name="Tafer H."/>
            <person name="Rupp O."/>
            <person name="Sorensen T.R."/>
            <person name="Stracke R."/>
            <person name="Reinhardt R."/>
            <person name="Goesmann A."/>
            <person name="Kraft T."/>
            <person name="Schulz B."/>
            <person name="Stadler P.F."/>
            <person name="Schmidt T."/>
            <person name="Gabaldon T."/>
            <person name="Lehrach H."/>
            <person name="Weisshaar B."/>
            <person name="Himmelbauer H."/>
        </authorList>
    </citation>
    <scope>NUCLEOTIDE SEQUENCE [LARGE SCALE GENOMIC DNA]</scope>
    <source>
        <tissue evidence="14">Taproot</tissue>
    </source>
</reference>
<feature type="region of interest" description="Disordered" evidence="11">
    <location>
        <begin position="401"/>
        <end position="425"/>
    </location>
</feature>
<evidence type="ECO:0000256" key="7">
    <source>
        <dbReference type="ARBA" id="ARBA00022777"/>
    </source>
</evidence>
<feature type="binding site" evidence="10">
    <location>
        <position position="481"/>
    </location>
    <ligand>
        <name>ATP</name>
        <dbReference type="ChEBI" id="CHEBI:30616"/>
    </ligand>
</feature>
<dbReference type="SUPFAM" id="SSF52402">
    <property type="entry name" value="Adenine nucleotide alpha hydrolases-like"/>
    <property type="match status" value="1"/>
</dbReference>
<dbReference type="SUPFAM" id="SSF56112">
    <property type="entry name" value="Protein kinase-like (PK-like)"/>
    <property type="match status" value="1"/>
</dbReference>
<feature type="region of interest" description="Disordered" evidence="11">
    <location>
        <begin position="178"/>
        <end position="235"/>
    </location>
</feature>
<evidence type="ECO:0000256" key="11">
    <source>
        <dbReference type="SAM" id="MobiDB-lite"/>
    </source>
</evidence>
<keyword evidence="8" id="KW-0833">Ubl conjugation pathway</keyword>
<evidence type="ECO:0000256" key="2">
    <source>
        <dbReference type="ARBA" id="ARBA00003861"/>
    </source>
</evidence>
<protein>
    <recommendedName>
        <fullName evidence="4">RING-type E3 ubiquitin transferase</fullName>
        <ecNumber evidence="4">2.3.2.27</ecNumber>
    </recommendedName>
</protein>